<feature type="domain" description="F-box associated beta-propeller type 1" evidence="1">
    <location>
        <begin position="4"/>
        <end position="201"/>
    </location>
</feature>
<reference evidence="2" key="2">
    <citation type="submission" date="2023-05" db="EMBL/GenBank/DDBJ databases">
        <authorList>
            <person name="Schelkunov M.I."/>
        </authorList>
    </citation>
    <scope>NUCLEOTIDE SEQUENCE</scope>
    <source>
        <strain evidence="2">Hsosn_3</strain>
        <tissue evidence="2">Leaf</tissue>
    </source>
</reference>
<dbReference type="Pfam" id="PF07734">
    <property type="entry name" value="FBA_1"/>
    <property type="match status" value="1"/>
</dbReference>
<evidence type="ECO:0000313" key="3">
    <source>
        <dbReference type="Proteomes" id="UP001237642"/>
    </source>
</evidence>
<protein>
    <submittedName>
        <fullName evidence="2">F-box domain-containing protein</fullName>
    </submittedName>
</protein>
<dbReference type="InterPro" id="IPR050796">
    <property type="entry name" value="SCF_F-box_component"/>
</dbReference>
<reference evidence="2" key="1">
    <citation type="submission" date="2023-02" db="EMBL/GenBank/DDBJ databases">
        <title>Genome of toxic invasive species Heracleum sosnowskyi carries increased number of genes despite the absence of recent whole-genome duplications.</title>
        <authorList>
            <person name="Schelkunov M."/>
            <person name="Shtratnikova V."/>
            <person name="Makarenko M."/>
            <person name="Klepikova A."/>
            <person name="Omelchenko D."/>
            <person name="Novikova G."/>
            <person name="Obukhova E."/>
            <person name="Bogdanov V."/>
            <person name="Penin A."/>
            <person name="Logacheva M."/>
        </authorList>
    </citation>
    <scope>NUCLEOTIDE SEQUENCE</scope>
    <source>
        <strain evidence="2">Hsosn_3</strain>
        <tissue evidence="2">Leaf</tissue>
    </source>
</reference>
<dbReference type="EMBL" id="JAUIZM010000006">
    <property type="protein sequence ID" value="KAK1378458.1"/>
    <property type="molecule type" value="Genomic_DNA"/>
</dbReference>
<gene>
    <name evidence="2" type="ORF">POM88_025202</name>
</gene>
<proteinExistence type="predicted"/>
<dbReference type="Proteomes" id="UP001237642">
    <property type="component" value="Unassembled WGS sequence"/>
</dbReference>
<name>A0AAD8I492_9APIA</name>
<dbReference type="InterPro" id="IPR017451">
    <property type="entry name" value="F-box-assoc_interact_dom"/>
</dbReference>
<dbReference type="AlphaFoldDB" id="A0AAD8I492"/>
<evidence type="ECO:0000259" key="1">
    <source>
        <dbReference type="Pfam" id="PF07734"/>
    </source>
</evidence>
<dbReference type="NCBIfam" id="TIGR01640">
    <property type="entry name" value="F_box_assoc_1"/>
    <property type="match status" value="1"/>
</dbReference>
<comment type="caution">
    <text evidence="2">The sequence shown here is derived from an EMBL/GenBank/DDBJ whole genome shotgun (WGS) entry which is preliminary data.</text>
</comment>
<sequence length="261" mass="30151">MEVVGSCNGLICLTNQVGHIRLWNPAMKRVKDISDFAIRRVDSTGEVSVGFGFDRMTNDYKVVRIVRTSRSKNTPGQVEVYSLNQASWREIEVEVDFELLRDRCRVIVKGHPYWLGFAHRCKIRQFFVTFDVHNEVFSKIPWPDQCMNPRGRRQVYGTIMEFQESFAVAVCKYVEGRILEISIWVMDDNIDGECSWTEKLIVGPILGMSRLLGCLKNGEIVGENSDERQLILYDPITKERKLPQVRMRTLGVYNHVESLVN</sequence>
<dbReference type="PANTHER" id="PTHR31672:SF13">
    <property type="entry name" value="F-BOX PROTEIN CPR30-LIKE"/>
    <property type="match status" value="1"/>
</dbReference>
<organism evidence="2 3">
    <name type="scientific">Heracleum sosnowskyi</name>
    <dbReference type="NCBI Taxonomy" id="360622"/>
    <lineage>
        <taxon>Eukaryota</taxon>
        <taxon>Viridiplantae</taxon>
        <taxon>Streptophyta</taxon>
        <taxon>Embryophyta</taxon>
        <taxon>Tracheophyta</taxon>
        <taxon>Spermatophyta</taxon>
        <taxon>Magnoliopsida</taxon>
        <taxon>eudicotyledons</taxon>
        <taxon>Gunneridae</taxon>
        <taxon>Pentapetalae</taxon>
        <taxon>asterids</taxon>
        <taxon>campanulids</taxon>
        <taxon>Apiales</taxon>
        <taxon>Apiaceae</taxon>
        <taxon>Apioideae</taxon>
        <taxon>apioid superclade</taxon>
        <taxon>Tordylieae</taxon>
        <taxon>Tordyliinae</taxon>
        <taxon>Heracleum</taxon>
    </lineage>
</organism>
<evidence type="ECO:0000313" key="2">
    <source>
        <dbReference type="EMBL" id="KAK1378458.1"/>
    </source>
</evidence>
<accession>A0AAD8I492</accession>
<dbReference type="InterPro" id="IPR006527">
    <property type="entry name" value="F-box-assoc_dom_typ1"/>
</dbReference>
<keyword evidence="3" id="KW-1185">Reference proteome</keyword>
<dbReference type="PANTHER" id="PTHR31672">
    <property type="entry name" value="BNACNNG10540D PROTEIN"/>
    <property type="match status" value="1"/>
</dbReference>